<name>A0A3A5MMG9_9MICO</name>
<feature type="transmembrane region" description="Helical" evidence="5">
    <location>
        <begin position="184"/>
        <end position="204"/>
    </location>
</feature>
<feature type="transmembrane region" description="Helical" evidence="5">
    <location>
        <begin position="90"/>
        <end position="111"/>
    </location>
</feature>
<feature type="transmembrane region" description="Helical" evidence="5">
    <location>
        <begin position="65"/>
        <end position="84"/>
    </location>
</feature>
<dbReference type="SUPFAM" id="SSF103481">
    <property type="entry name" value="Multidrug resistance efflux transporter EmrE"/>
    <property type="match status" value="1"/>
</dbReference>
<dbReference type="InterPro" id="IPR037185">
    <property type="entry name" value="EmrE-like"/>
</dbReference>
<dbReference type="Pfam" id="PF05653">
    <property type="entry name" value="Mg_trans_NIPA"/>
    <property type="match status" value="1"/>
</dbReference>
<accession>A0A3A5MMG9</accession>
<feature type="transmembrane region" description="Helical" evidence="5">
    <location>
        <begin position="20"/>
        <end position="38"/>
    </location>
</feature>
<feature type="transmembrane region" description="Helical" evidence="5">
    <location>
        <begin position="216"/>
        <end position="235"/>
    </location>
</feature>
<feature type="transmembrane region" description="Helical" evidence="5">
    <location>
        <begin position="123"/>
        <end position="144"/>
    </location>
</feature>
<dbReference type="AlphaFoldDB" id="A0A3A5MMG9"/>
<feature type="transmembrane region" description="Helical" evidence="5">
    <location>
        <begin position="247"/>
        <end position="267"/>
    </location>
</feature>
<dbReference type="GO" id="GO:0015095">
    <property type="term" value="F:magnesium ion transmembrane transporter activity"/>
    <property type="evidence" value="ECO:0007669"/>
    <property type="project" value="InterPro"/>
</dbReference>
<dbReference type="GO" id="GO:0016020">
    <property type="term" value="C:membrane"/>
    <property type="evidence" value="ECO:0007669"/>
    <property type="project" value="UniProtKB-SubCell"/>
</dbReference>
<keyword evidence="4 5" id="KW-0472">Membrane</keyword>
<keyword evidence="3 5" id="KW-1133">Transmembrane helix</keyword>
<evidence type="ECO:0000313" key="7">
    <source>
        <dbReference type="Proteomes" id="UP000272015"/>
    </source>
</evidence>
<feature type="transmembrane region" description="Helical" evidence="5">
    <location>
        <begin position="273"/>
        <end position="293"/>
    </location>
</feature>
<dbReference type="OrthoDB" id="5187629at2"/>
<dbReference type="EMBL" id="QZVS01000091">
    <property type="protein sequence ID" value="RJT87226.1"/>
    <property type="molecule type" value="Genomic_DNA"/>
</dbReference>
<comment type="caution">
    <text evidence="6">The sequence shown here is derived from an EMBL/GenBank/DDBJ whole genome shotgun (WGS) entry which is preliminary data.</text>
</comment>
<proteinExistence type="predicted"/>
<dbReference type="NCBIfam" id="NF038012">
    <property type="entry name" value="DMT_1"/>
    <property type="match status" value="1"/>
</dbReference>
<protein>
    <submittedName>
        <fullName evidence="6">Multidrug DMT transporter permease</fullName>
    </submittedName>
</protein>
<gene>
    <name evidence="6" type="ORF">D6T64_15870</name>
</gene>
<dbReference type="PANTHER" id="PTHR40761:SF1">
    <property type="entry name" value="CONSERVED INTEGRAL MEMBRANE ALANINE VALINE AND LEUCINE RICH PROTEIN-RELATED"/>
    <property type="match status" value="1"/>
</dbReference>
<sequence length="312" mass="32848">MMTDLTDLAAEITIDPRQAIGIPLALIGAVFLSLGAQFQHRGVTKVEASTAEVTGGLNPRQLMLLLARPSWVFGSLMLGLAIVFQLSSLAYAPIIVVQPLGAVALVLTAVLNARLSQVKLNRASVIAIVMCVGGVGLFVTVAAFTAVDKPVTDQNLITILIVLAGVLTLFGFAFGYLRHRFQAIFYILGAGVVYGFVATLAKVIINRIQNGNFEWLTLTCVLGLLLAAGLGAYFVQNAYASGPPDLVIAGLTVIDPLVAVGIGIIVLGEASQAPPWAGVAFVVAGSLAIWGVFRLARYHPQLDTQLGSQLDR</sequence>
<feature type="transmembrane region" description="Helical" evidence="5">
    <location>
        <begin position="156"/>
        <end position="177"/>
    </location>
</feature>
<comment type="subcellular location">
    <subcellularLocation>
        <location evidence="1">Membrane</location>
        <topology evidence="1">Multi-pass membrane protein</topology>
    </subcellularLocation>
</comment>
<evidence type="ECO:0000313" key="6">
    <source>
        <dbReference type="EMBL" id="RJT87226.1"/>
    </source>
</evidence>
<dbReference type="PANTHER" id="PTHR40761">
    <property type="entry name" value="CONSERVED INTEGRAL MEMBRANE ALANINE VALINE AND LEUCINE RICH PROTEIN-RELATED"/>
    <property type="match status" value="1"/>
</dbReference>
<dbReference type="InterPro" id="IPR008521">
    <property type="entry name" value="Mg_trans_NIPA"/>
</dbReference>
<evidence type="ECO:0000256" key="1">
    <source>
        <dbReference type="ARBA" id="ARBA00004141"/>
    </source>
</evidence>
<dbReference type="Proteomes" id="UP000272015">
    <property type="component" value="Unassembled WGS sequence"/>
</dbReference>
<keyword evidence="7" id="KW-1185">Reference proteome</keyword>
<reference evidence="6 7" key="1">
    <citation type="submission" date="2018-09" db="EMBL/GenBank/DDBJ databases">
        <title>Novel species of Cryobacterium.</title>
        <authorList>
            <person name="Liu Q."/>
            <person name="Xin Y.-H."/>
        </authorList>
    </citation>
    <scope>NUCLEOTIDE SEQUENCE [LARGE SCALE GENOMIC DNA]</scope>
    <source>
        <strain evidence="6 7">Hh39</strain>
    </source>
</reference>
<organism evidence="6 7">
    <name type="scientific">Cryobacterium melibiosiphilum</name>
    <dbReference type="NCBI Taxonomy" id="995039"/>
    <lineage>
        <taxon>Bacteria</taxon>
        <taxon>Bacillati</taxon>
        <taxon>Actinomycetota</taxon>
        <taxon>Actinomycetes</taxon>
        <taxon>Micrococcales</taxon>
        <taxon>Microbacteriaceae</taxon>
        <taxon>Cryobacterium</taxon>
    </lineage>
</organism>
<evidence type="ECO:0000256" key="5">
    <source>
        <dbReference type="SAM" id="Phobius"/>
    </source>
</evidence>
<evidence type="ECO:0000256" key="3">
    <source>
        <dbReference type="ARBA" id="ARBA00022989"/>
    </source>
</evidence>
<evidence type="ECO:0000256" key="2">
    <source>
        <dbReference type="ARBA" id="ARBA00022692"/>
    </source>
</evidence>
<evidence type="ECO:0000256" key="4">
    <source>
        <dbReference type="ARBA" id="ARBA00023136"/>
    </source>
</evidence>
<keyword evidence="2 5" id="KW-0812">Transmembrane</keyword>